<dbReference type="PANTHER" id="PTHR42760:SF115">
    <property type="entry name" value="3-OXOACYL-[ACYL-CARRIER-PROTEIN] REDUCTASE FABG"/>
    <property type="match status" value="1"/>
</dbReference>
<dbReference type="AlphaFoldDB" id="E1YDM6"/>
<protein>
    <submittedName>
        <fullName evidence="3">Uncharacterized protein</fullName>
    </submittedName>
</protein>
<dbReference type="PRINTS" id="PR00081">
    <property type="entry name" value="GDHRDH"/>
</dbReference>
<accession>E1YDM6</accession>
<dbReference type="Pfam" id="PF13561">
    <property type="entry name" value="adh_short_C2"/>
    <property type="match status" value="1"/>
</dbReference>
<dbReference type="PANTHER" id="PTHR42760">
    <property type="entry name" value="SHORT-CHAIN DEHYDROGENASES/REDUCTASES FAMILY MEMBER"/>
    <property type="match status" value="1"/>
</dbReference>
<evidence type="ECO:0000256" key="1">
    <source>
        <dbReference type="ARBA" id="ARBA00006484"/>
    </source>
</evidence>
<gene>
    <name evidence="3" type="ORF">N47_G39940</name>
</gene>
<dbReference type="InterPro" id="IPR036291">
    <property type="entry name" value="NAD(P)-bd_dom_sf"/>
</dbReference>
<name>E1YDM6_9BACT</name>
<organism evidence="3">
    <name type="scientific">uncultured Desulfobacterium sp</name>
    <dbReference type="NCBI Taxonomy" id="201089"/>
    <lineage>
        <taxon>Bacteria</taxon>
        <taxon>Pseudomonadati</taxon>
        <taxon>Thermodesulfobacteriota</taxon>
        <taxon>Desulfobacteria</taxon>
        <taxon>Desulfobacterales</taxon>
        <taxon>Desulfobacteriaceae</taxon>
        <taxon>Desulfobacterium</taxon>
        <taxon>environmental samples</taxon>
    </lineage>
</organism>
<dbReference type="EMBL" id="FR695868">
    <property type="protein sequence ID" value="CBX28670.1"/>
    <property type="molecule type" value="Genomic_DNA"/>
</dbReference>
<comment type="similarity">
    <text evidence="1">Belongs to the short-chain dehydrogenases/reductases (SDR) family.</text>
</comment>
<dbReference type="GO" id="GO:0016616">
    <property type="term" value="F:oxidoreductase activity, acting on the CH-OH group of donors, NAD or NADP as acceptor"/>
    <property type="evidence" value="ECO:0007669"/>
    <property type="project" value="TreeGrafter"/>
</dbReference>
<sequence>MGSALFPTPAYCASKGAISNLTREMAIEYAPLGINVNAIAPGFFRTELGGADAWDEAVKLLGPTVPMHGVGSPDDLKGTAVYLASRASDYVTGHILVIDAGYTAR</sequence>
<dbReference type="InterPro" id="IPR002347">
    <property type="entry name" value="SDR_fam"/>
</dbReference>
<dbReference type="Gene3D" id="3.40.50.720">
    <property type="entry name" value="NAD(P)-binding Rossmann-like Domain"/>
    <property type="match status" value="1"/>
</dbReference>
<evidence type="ECO:0000256" key="2">
    <source>
        <dbReference type="ARBA" id="ARBA00023002"/>
    </source>
</evidence>
<proteinExistence type="inferred from homology"/>
<dbReference type="SUPFAM" id="SSF51735">
    <property type="entry name" value="NAD(P)-binding Rossmann-fold domains"/>
    <property type="match status" value="1"/>
</dbReference>
<reference evidence="3" key="1">
    <citation type="journal article" date="2011" name="Environ. Microbiol.">
        <title>Genomic insights into the metabolic potential of the polycyclic aromatic hydrocarbon degrading sulfate-reducing Deltaproteobacterium N47.</title>
        <authorList>
            <person name="Bergmann F."/>
            <person name="Selesi D."/>
            <person name="Weinmaier T."/>
            <person name="Tischler P."/>
            <person name="Rattei T."/>
            <person name="Meckenstock R.U."/>
        </authorList>
    </citation>
    <scope>NUCLEOTIDE SEQUENCE</scope>
</reference>
<keyword evidence="2" id="KW-0560">Oxidoreductase</keyword>
<evidence type="ECO:0000313" key="3">
    <source>
        <dbReference type="EMBL" id="CBX28670.1"/>
    </source>
</evidence>